<proteinExistence type="predicted"/>
<name>A0A8J3K3F6_9ACTN</name>
<comment type="caution">
    <text evidence="1">The sequence shown here is derived from an EMBL/GenBank/DDBJ whole genome shotgun (WGS) entry which is preliminary data.</text>
</comment>
<keyword evidence="2" id="KW-1185">Reference proteome</keyword>
<protein>
    <submittedName>
        <fullName evidence="1">Uncharacterized protein</fullName>
    </submittedName>
</protein>
<evidence type="ECO:0000313" key="2">
    <source>
        <dbReference type="Proteomes" id="UP000619293"/>
    </source>
</evidence>
<dbReference type="AlphaFoldDB" id="A0A8J3K3F6"/>
<dbReference type="RefSeq" id="WP_191842426.1">
    <property type="nucleotide sequence ID" value="NZ_BAAALB010000029.1"/>
</dbReference>
<reference evidence="1 2" key="1">
    <citation type="submission" date="2021-01" db="EMBL/GenBank/DDBJ databases">
        <title>Whole genome shotgun sequence of Catellatospora chokoriensis NBRC 107358.</title>
        <authorList>
            <person name="Komaki H."/>
            <person name="Tamura T."/>
        </authorList>
    </citation>
    <scope>NUCLEOTIDE SEQUENCE [LARGE SCALE GENOMIC DNA]</scope>
    <source>
        <strain evidence="1 2">NBRC 107358</strain>
    </source>
</reference>
<evidence type="ECO:0000313" key="1">
    <source>
        <dbReference type="EMBL" id="GIF89628.1"/>
    </source>
</evidence>
<dbReference type="EMBL" id="BONG01000017">
    <property type="protein sequence ID" value="GIF89628.1"/>
    <property type="molecule type" value="Genomic_DNA"/>
</dbReference>
<organism evidence="1 2">
    <name type="scientific">Catellatospora chokoriensis</name>
    <dbReference type="NCBI Taxonomy" id="310353"/>
    <lineage>
        <taxon>Bacteria</taxon>
        <taxon>Bacillati</taxon>
        <taxon>Actinomycetota</taxon>
        <taxon>Actinomycetes</taxon>
        <taxon>Micromonosporales</taxon>
        <taxon>Micromonosporaceae</taxon>
        <taxon>Catellatospora</taxon>
    </lineage>
</organism>
<accession>A0A8J3K3F6</accession>
<gene>
    <name evidence="1" type="ORF">Cch02nite_30720</name>
</gene>
<sequence>MTPKRGDRAAPPALPGEYSIRFAANDAAKGWEELCRQAAGNTRTAYEALRDSPCPKPETDRQHRPKYDLAWASHDGERLEQWQYEVTAGGRIWYVVDHEARICWIKHAGTGHPKVTDR</sequence>
<dbReference type="Proteomes" id="UP000619293">
    <property type="component" value="Unassembled WGS sequence"/>
</dbReference>